<evidence type="ECO:0000256" key="5">
    <source>
        <dbReference type="SAM" id="MobiDB-lite"/>
    </source>
</evidence>
<reference evidence="9" key="1">
    <citation type="journal article" date="2019" name="Nat. Commun.">
        <title>The genome of broomcorn millet.</title>
        <authorList>
            <person name="Zou C."/>
            <person name="Miki D."/>
            <person name="Li D."/>
            <person name="Tang Q."/>
            <person name="Xiao L."/>
            <person name="Rajput S."/>
            <person name="Deng P."/>
            <person name="Jia W."/>
            <person name="Huang R."/>
            <person name="Zhang M."/>
            <person name="Sun Y."/>
            <person name="Hu J."/>
            <person name="Fu X."/>
            <person name="Schnable P.S."/>
            <person name="Li F."/>
            <person name="Zhang H."/>
            <person name="Feng B."/>
            <person name="Zhu X."/>
            <person name="Liu R."/>
            <person name="Schnable J.C."/>
            <person name="Zhu J.-K."/>
            <person name="Zhang H."/>
        </authorList>
    </citation>
    <scope>NUCLEOTIDE SEQUENCE [LARGE SCALE GENOMIC DNA]</scope>
</reference>
<feature type="compositionally biased region" description="Low complexity" evidence="5">
    <location>
        <begin position="159"/>
        <end position="183"/>
    </location>
</feature>
<proteinExistence type="predicted"/>
<dbReference type="AlphaFoldDB" id="A0A3L6PXR6"/>
<dbReference type="Proteomes" id="UP000275267">
    <property type="component" value="Unassembled WGS sequence"/>
</dbReference>
<evidence type="ECO:0000256" key="4">
    <source>
        <dbReference type="PROSITE-ProRule" id="PRU00175"/>
    </source>
</evidence>
<evidence type="ECO:0000313" key="8">
    <source>
        <dbReference type="EMBL" id="RLM66458.1"/>
    </source>
</evidence>
<dbReference type="PROSITE" id="PS50089">
    <property type="entry name" value="ZF_RING_2"/>
    <property type="match status" value="1"/>
</dbReference>
<dbReference type="OrthoDB" id="673602at2759"/>
<feature type="transmembrane region" description="Helical" evidence="6">
    <location>
        <begin position="12"/>
        <end position="34"/>
    </location>
</feature>
<keyword evidence="6" id="KW-0812">Transmembrane</keyword>
<dbReference type="PANTHER" id="PTHR45969">
    <property type="entry name" value="RING ZINC FINGER PROTEIN-RELATED"/>
    <property type="match status" value="1"/>
</dbReference>
<name>A0A3L6PXR6_PANMI</name>
<keyword evidence="2 4" id="KW-0863">Zinc-finger</keyword>
<protein>
    <recommendedName>
        <fullName evidence="7">RING-type domain-containing protein</fullName>
    </recommendedName>
</protein>
<evidence type="ECO:0000259" key="7">
    <source>
        <dbReference type="PROSITE" id="PS50089"/>
    </source>
</evidence>
<evidence type="ECO:0000256" key="3">
    <source>
        <dbReference type="ARBA" id="ARBA00022833"/>
    </source>
</evidence>
<dbReference type="Gene3D" id="3.30.40.10">
    <property type="entry name" value="Zinc/RING finger domain, C3HC4 (zinc finger)"/>
    <property type="match status" value="1"/>
</dbReference>
<dbReference type="InterPro" id="IPR001841">
    <property type="entry name" value="Znf_RING"/>
</dbReference>
<feature type="domain" description="RING-type" evidence="7">
    <location>
        <begin position="68"/>
        <end position="117"/>
    </location>
</feature>
<gene>
    <name evidence="8" type="ORF">C2845_PM16G12550</name>
</gene>
<feature type="region of interest" description="Disordered" evidence="5">
    <location>
        <begin position="132"/>
        <end position="183"/>
    </location>
</feature>
<dbReference type="GO" id="GO:0016567">
    <property type="term" value="P:protein ubiquitination"/>
    <property type="evidence" value="ECO:0007669"/>
    <property type="project" value="TreeGrafter"/>
</dbReference>
<evidence type="ECO:0000256" key="2">
    <source>
        <dbReference type="ARBA" id="ARBA00022771"/>
    </source>
</evidence>
<keyword evidence="6" id="KW-0472">Membrane</keyword>
<evidence type="ECO:0000256" key="1">
    <source>
        <dbReference type="ARBA" id="ARBA00022723"/>
    </source>
</evidence>
<dbReference type="InterPro" id="IPR013083">
    <property type="entry name" value="Znf_RING/FYVE/PHD"/>
</dbReference>
<dbReference type="EMBL" id="PQIB02000015">
    <property type="protein sequence ID" value="RLM66458.1"/>
    <property type="molecule type" value="Genomic_DNA"/>
</dbReference>
<sequence>MADDDDVNLGQAVAVVTVGSVSMLVVVGVSFWAMEAYGSGRLARGWRWLRVRALGGVTTLRRELSYNCAMCQYSLAAHEEVRTLSCNHVFHCRESDKCRNVIDRWLVQESMICPICRRIPLPVLPWKARPPLSPAPAPAPSGSAEPPMPVSSSGLEENPPLISSPGSEEPSPGLEDPLLQSSQ</sequence>
<keyword evidence="6" id="KW-1133">Transmembrane helix</keyword>
<dbReference type="GO" id="GO:0061630">
    <property type="term" value="F:ubiquitin protein ligase activity"/>
    <property type="evidence" value="ECO:0007669"/>
    <property type="project" value="TreeGrafter"/>
</dbReference>
<dbReference type="STRING" id="4540.A0A3L6PXR6"/>
<comment type="caution">
    <text evidence="8">The sequence shown here is derived from an EMBL/GenBank/DDBJ whole genome shotgun (WGS) entry which is preliminary data.</text>
</comment>
<dbReference type="PANTHER" id="PTHR45969:SF90">
    <property type="entry name" value="OJ991113_30.9 PROTEIN"/>
    <property type="match status" value="1"/>
</dbReference>
<accession>A0A3L6PXR6</accession>
<keyword evidence="3" id="KW-0862">Zinc</keyword>
<evidence type="ECO:0000313" key="9">
    <source>
        <dbReference type="Proteomes" id="UP000275267"/>
    </source>
</evidence>
<evidence type="ECO:0000256" key="6">
    <source>
        <dbReference type="SAM" id="Phobius"/>
    </source>
</evidence>
<organism evidence="8 9">
    <name type="scientific">Panicum miliaceum</name>
    <name type="common">Proso millet</name>
    <name type="synonym">Broomcorn millet</name>
    <dbReference type="NCBI Taxonomy" id="4540"/>
    <lineage>
        <taxon>Eukaryota</taxon>
        <taxon>Viridiplantae</taxon>
        <taxon>Streptophyta</taxon>
        <taxon>Embryophyta</taxon>
        <taxon>Tracheophyta</taxon>
        <taxon>Spermatophyta</taxon>
        <taxon>Magnoliopsida</taxon>
        <taxon>Liliopsida</taxon>
        <taxon>Poales</taxon>
        <taxon>Poaceae</taxon>
        <taxon>PACMAD clade</taxon>
        <taxon>Panicoideae</taxon>
        <taxon>Panicodae</taxon>
        <taxon>Paniceae</taxon>
        <taxon>Panicinae</taxon>
        <taxon>Panicum</taxon>
        <taxon>Panicum sect. Panicum</taxon>
    </lineage>
</organism>
<keyword evidence="9" id="KW-1185">Reference proteome</keyword>
<dbReference type="GO" id="GO:0008270">
    <property type="term" value="F:zinc ion binding"/>
    <property type="evidence" value="ECO:0007669"/>
    <property type="project" value="UniProtKB-KW"/>
</dbReference>
<dbReference type="SUPFAM" id="SSF57850">
    <property type="entry name" value="RING/U-box"/>
    <property type="match status" value="1"/>
</dbReference>
<keyword evidence="1" id="KW-0479">Metal-binding</keyword>